<dbReference type="Gene3D" id="1.10.1410.10">
    <property type="match status" value="1"/>
</dbReference>
<evidence type="ECO:0000313" key="8">
    <source>
        <dbReference type="EMBL" id="EAU83596.2"/>
    </source>
</evidence>
<evidence type="ECO:0000256" key="1">
    <source>
        <dbReference type="ARBA" id="ARBA00008593"/>
    </source>
</evidence>
<dbReference type="Gene3D" id="3.30.460.10">
    <property type="entry name" value="Beta Polymerase, domain 2"/>
    <property type="match status" value="1"/>
</dbReference>
<dbReference type="InterPro" id="IPR054708">
    <property type="entry name" value="MTPAP-like_central"/>
</dbReference>
<dbReference type="OMA" id="MSYRNWV"/>
<dbReference type="EMBL" id="AACS02000013">
    <property type="protein sequence ID" value="EAU83596.2"/>
    <property type="molecule type" value="Genomic_DNA"/>
</dbReference>
<dbReference type="GO" id="GO:0031123">
    <property type="term" value="P:RNA 3'-end processing"/>
    <property type="evidence" value="ECO:0007669"/>
    <property type="project" value="TreeGrafter"/>
</dbReference>
<evidence type="ECO:0000256" key="4">
    <source>
        <dbReference type="ARBA" id="ARBA00022842"/>
    </source>
</evidence>
<name>A8P226_COPC7</name>
<dbReference type="eggNOG" id="KOG1906">
    <property type="taxonomic scope" value="Eukaryota"/>
</dbReference>
<dbReference type="GO" id="GO:0010605">
    <property type="term" value="P:negative regulation of macromolecule metabolic process"/>
    <property type="evidence" value="ECO:0007669"/>
    <property type="project" value="UniProtKB-ARBA"/>
</dbReference>
<sequence>MSSSLLGQTLRDNIIAGVPTRTKAYSDYTGLPVPPCGDFAPRSTSINAPPWMPTLTSPHRLSLHNEIEHFVAYMKPTDKELLLRTDLINRFTKLIETLDPQVSVQAVGSTVSGLHFPTSDIDMVVTLAGARAGYYSTSTLSARTTLTLLEYKIRSSGFARKIESILNASVPLLRITDAVTGIDIDLTAADEHGVKATNMVQSYMKSENATVIKSLVMVLKLFLATRKLGTTFTGGINSYLLVWMMVAWVKLEMPKLVGGAHSERPSNNVDDLISRMGTLNVSSSSGPSRRSDPQVDLGVALKAFFRFYGKDFDTTTTTIRFTSTSVAYGVKSYTYSRYTQQRYLLSITDPADVTIDPGFKGIRDQACAGELSGSLSHPRCARKWNSGQGGIGKGQGTGNLGLRPWGRLCGPRREEEENGGQVAQKSKIVGP</sequence>
<dbReference type="CDD" id="cd05402">
    <property type="entry name" value="NT_PAP_TUTase"/>
    <property type="match status" value="1"/>
</dbReference>
<dbReference type="OrthoDB" id="273917at2759"/>
<reference evidence="8 9" key="1">
    <citation type="journal article" date="2010" name="Proc. Natl. Acad. Sci. U.S.A.">
        <title>Insights into evolution of multicellular fungi from the assembled chromosomes of the mushroom Coprinopsis cinerea (Coprinus cinereus).</title>
        <authorList>
            <person name="Stajich J.E."/>
            <person name="Wilke S.K."/>
            <person name="Ahren D."/>
            <person name="Au C.H."/>
            <person name="Birren B.W."/>
            <person name="Borodovsky M."/>
            <person name="Burns C."/>
            <person name="Canback B."/>
            <person name="Casselton L.A."/>
            <person name="Cheng C.K."/>
            <person name="Deng J."/>
            <person name="Dietrich F.S."/>
            <person name="Fargo D.C."/>
            <person name="Farman M.L."/>
            <person name="Gathman A.C."/>
            <person name="Goldberg J."/>
            <person name="Guigo R."/>
            <person name="Hoegger P.J."/>
            <person name="Hooker J.B."/>
            <person name="Huggins A."/>
            <person name="James T.Y."/>
            <person name="Kamada T."/>
            <person name="Kilaru S."/>
            <person name="Kodira C."/>
            <person name="Kues U."/>
            <person name="Kupfer D."/>
            <person name="Kwan H.S."/>
            <person name="Lomsadze A."/>
            <person name="Li W."/>
            <person name="Lilly W.W."/>
            <person name="Ma L.J."/>
            <person name="Mackey A.J."/>
            <person name="Manning G."/>
            <person name="Martin F."/>
            <person name="Muraguchi H."/>
            <person name="Natvig D.O."/>
            <person name="Palmerini H."/>
            <person name="Ramesh M.A."/>
            <person name="Rehmeyer C.J."/>
            <person name="Roe B.A."/>
            <person name="Shenoy N."/>
            <person name="Stanke M."/>
            <person name="Ter-Hovhannisyan V."/>
            <person name="Tunlid A."/>
            <person name="Velagapudi R."/>
            <person name="Vision T.J."/>
            <person name="Zeng Q."/>
            <person name="Zolan M.E."/>
            <person name="Pukkila P.J."/>
        </authorList>
    </citation>
    <scope>NUCLEOTIDE SEQUENCE [LARGE SCALE GENOMIC DNA]</scope>
    <source>
        <strain evidence="9">Okayama-7 / 130 / ATCC MYA-4618 / FGSC 9003</strain>
    </source>
</reference>
<evidence type="ECO:0000259" key="7">
    <source>
        <dbReference type="Pfam" id="PF22600"/>
    </source>
</evidence>
<organism evidence="8 9">
    <name type="scientific">Coprinopsis cinerea (strain Okayama-7 / 130 / ATCC MYA-4618 / FGSC 9003)</name>
    <name type="common">Inky cap fungus</name>
    <name type="synonym">Hormographiella aspergillata</name>
    <dbReference type="NCBI Taxonomy" id="240176"/>
    <lineage>
        <taxon>Eukaryota</taxon>
        <taxon>Fungi</taxon>
        <taxon>Dikarya</taxon>
        <taxon>Basidiomycota</taxon>
        <taxon>Agaricomycotina</taxon>
        <taxon>Agaricomycetes</taxon>
        <taxon>Agaricomycetidae</taxon>
        <taxon>Agaricales</taxon>
        <taxon>Agaricineae</taxon>
        <taxon>Psathyrellaceae</taxon>
        <taxon>Coprinopsis</taxon>
    </lineage>
</organism>
<accession>A8P226</accession>
<dbReference type="GO" id="GO:0031499">
    <property type="term" value="C:TRAMP complex"/>
    <property type="evidence" value="ECO:0007669"/>
    <property type="project" value="TreeGrafter"/>
</dbReference>
<dbReference type="InterPro" id="IPR002058">
    <property type="entry name" value="PAP_assoc"/>
</dbReference>
<dbReference type="GO" id="GO:0043634">
    <property type="term" value="P:polyadenylation-dependent ncRNA catabolic process"/>
    <property type="evidence" value="ECO:0007669"/>
    <property type="project" value="TreeGrafter"/>
</dbReference>
<proteinExistence type="inferred from homology"/>
<dbReference type="EC" id="2.7.7.19" evidence="2"/>
<evidence type="ECO:0000259" key="6">
    <source>
        <dbReference type="Pfam" id="PF03828"/>
    </source>
</evidence>
<gene>
    <name evidence="8" type="ORF">CC1G_07969</name>
</gene>
<dbReference type="InterPro" id="IPR043519">
    <property type="entry name" value="NT_sf"/>
</dbReference>
<feature type="domain" description="PAP-associated" evidence="6">
    <location>
        <begin position="297"/>
        <end position="353"/>
    </location>
</feature>
<keyword evidence="4" id="KW-0460">Magnesium</keyword>
<dbReference type="VEuPathDB" id="FungiDB:CC1G_07969"/>
<evidence type="ECO:0000313" key="9">
    <source>
        <dbReference type="Proteomes" id="UP000001861"/>
    </source>
</evidence>
<dbReference type="Proteomes" id="UP000001861">
    <property type="component" value="Unassembled WGS sequence"/>
</dbReference>
<dbReference type="GO" id="GO:0005730">
    <property type="term" value="C:nucleolus"/>
    <property type="evidence" value="ECO:0007669"/>
    <property type="project" value="TreeGrafter"/>
</dbReference>
<dbReference type="GO" id="GO:1990817">
    <property type="term" value="F:poly(A) RNA polymerase activity"/>
    <property type="evidence" value="ECO:0007669"/>
    <property type="project" value="UniProtKB-EC"/>
</dbReference>
<dbReference type="PANTHER" id="PTHR23092">
    <property type="entry name" value="POLY(A) RNA POLYMERASE"/>
    <property type="match status" value="1"/>
</dbReference>
<evidence type="ECO:0000256" key="2">
    <source>
        <dbReference type="ARBA" id="ARBA00012388"/>
    </source>
</evidence>
<dbReference type="Pfam" id="PF03828">
    <property type="entry name" value="PAP_assoc"/>
    <property type="match status" value="1"/>
</dbReference>
<keyword evidence="9" id="KW-1185">Reference proteome</keyword>
<dbReference type="SUPFAM" id="SSF81301">
    <property type="entry name" value="Nucleotidyltransferase"/>
    <property type="match status" value="1"/>
</dbReference>
<dbReference type="GO" id="GO:0046872">
    <property type="term" value="F:metal ion binding"/>
    <property type="evidence" value="ECO:0007669"/>
    <property type="project" value="UniProtKB-KW"/>
</dbReference>
<dbReference type="AlphaFoldDB" id="A8P226"/>
<dbReference type="HOGENOM" id="CLU_013572_0_0_1"/>
<keyword evidence="3" id="KW-0479">Metal-binding</keyword>
<dbReference type="PANTHER" id="PTHR23092:SF15">
    <property type="entry name" value="INACTIVE NON-CANONICAL POLY(A) RNA POLYMERASE PROTEIN TRF4-2-RELATED"/>
    <property type="match status" value="1"/>
</dbReference>
<protein>
    <recommendedName>
        <fullName evidence="2">polynucleotide adenylyltransferase</fullName>
        <ecNumber evidence="2">2.7.7.19</ecNumber>
    </recommendedName>
</protein>
<feature type="domain" description="Poly(A) RNA polymerase mitochondrial-like central palm" evidence="7">
    <location>
        <begin position="63"/>
        <end position="204"/>
    </location>
</feature>
<feature type="region of interest" description="Disordered" evidence="5">
    <location>
        <begin position="410"/>
        <end position="431"/>
    </location>
</feature>
<dbReference type="GO" id="GO:0003729">
    <property type="term" value="F:mRNA binding"/>
    <property type="evidence" value="ECO:0007669"/>
    <property type="project" value="TreeGrafter"/>
</dbReference>
<dbReference type="InParanoid" id="A8P226"/>
<dbReference type="KEGG" id="cci:CC1G_07969"/>
<dbReference type="STRING" id="240176.A8P226"/>
<comment type="similarity">
    <text evidence="1">Belongs to the DNA polymerase type-B-like family.</text>
</comment>
<evidence type="ECO:0000256" key="3">
    <source>
        <dbReference type="ARBA" id="ARBA00022723"/>
    </source>
</evidence>
<comment type="caution">
    <text evidence="8">The sequence shown here is derived from an EMBL/GenBank/DDBJ whole genome shotgun (WGS) entry which is preliminary data.</text>
</comment>
<dbReference type="Pfam" id="PF22600">
    <property type="entry name" value="MTPAP-like_central"/>
    <property type="match status" value="1"/>
</dbReference>
<dbReference type="InterPro" id="IPR045862">
    <property type="entry name" value="Trf4-like"/>
</dbReference>
<evidence type="ECO:0000256" key="5">
    <source>
        <dbReference type="SAM" id="MobiDB-lite"/>
    </source>
</evidence>
<dbReference type="RefSeq" id="XP_001838228.2">
    <property type="nucleotide sequence ID" value="XM_001838176.2"/>
</dbReference>
<dbReference type="SUPFAM" id="SSF81631">
    <property type="entry name" value="PAP/OAS1 substrate-binding domain"/>
    <property type="match status" value="1"/>
</dbReference>
<dbReference type="GeneID" id="6014801"/>